<dbReference type="AlphaFoldDB" id="A0A8J3IAS6"/>
<organism evidence="1 2">
    <name type="scientific">Ktedonospora formicarum</name>
    <dbReference type="NCBI Taxonomy" id="2778364"/>
    <lineage>
        <taxon>Bacteria</taxon>
        <taxon>Bacillati</taxon>
        <taxon>Chloroflexota</taxon>
        <taxon>Ktedonobacteria</taxon>
        <taxon>Ktedonobacterales</taxon>
        <taxon>Ktedonobacteraceae</taxon>
        <taxon>Ktedonospora</taxon>
    </lineage>
</organism>
<gene>
    <name evidence="1" type="ORF">KSX_60520</name>
</gene>
<accession>A0A8J3IAS6</accession>
<protein>
    <submittedName>
        <fullName evidence="1">Uncharacterized protein</fullName>
    </submittedName>
</protein>
<comment type="caution">
    <text evidence="1">The sequence shown here is derived from an EMBL/GenBank/DDBJ whole genome shotgun (WGS) entry which is preliminary data.</text>
</comment>
<reference evidence="1" key="1">
    <citation type="submission" date="2020-10" db="EMBL/GenBank/DDBJ databases">
        <title>Taxonomic study of unclassified bacteria belonging to the class Ktedonobacteria.</title>
        <authorList>
            <person name="Yabe S."/>
            <person name="Wang C.M."/>
            <person name="Zheng Y."/>
            <person name="Sakai Y."/>
            <person name="Cavaletti L."/>
            <person name="Monciardini P."/>
            <person name="Donadio S."/>
        </authorList>
    </citation>
    <scope>NUCLEOTIDE SEQUENCE</scope>
    <source>
        <strain evidence="1">SOSP1-1</strain>
    </source>
</reference>
<dbReference type="Proteomes" id="UP000612362">
    <property type="component" value="Unassembled WGS sequence"/>
</dbReference>
<name>A0A8J3IAS6_9CHLR</name>
<sequence>MPLWNPFYWDTNNNPLPRLLAEVAYVHNGRPGVIGFHLLFDVPGYASHYPVTVEKFATLDNLGEATFFHVEQAAMGALDKAWESFATHFYQAYPDAMAGELHTRIEVQIIGQLL</sequence>
<dbReference type="EMBL" id="BNJF01000003">
    <property type="protein sequence ID" value="GHO47889.1"/>
    <property type="molecule type" value="Genomic_DNA"/>
</dbReference>
<proteinExistence type="predicted"/>
<keyword evidence="2" id="KW-1185">Reference proteome</keyword>
<evidence type="ECO:0000313" key="2">
    <source>
        <dbReference type="Proteomes" id="UP000612362"/>
    </source>
</evidence>
<evidence type="ECO:0000313" key="1">
    <source>
        <dbReference type="EMBL" id="GHO47889.1"/>
    </source>
</evidence>